<evidence type="ECO:0000259" key="3">
    <source>
        <dbReference type="Pfam" id="PF00248"/>
    </source>
</evidence>
<sequence>MIGELKELVEEGKVKYIGLSEASPDTIRRARDVHPIIALQIEWSLWTHDIEDEIVPLCRELGIGIIPYIVETKDGTISLANVFAGYQEGNASNLCAIYSLSASSVPQGIMLDGDRRKTSCEDS</sequence>
<organism evidence="4 5">
    <name type="scientific">Vicia faba</name>
    <name type="common">Broad bean</name>
    <name type="synonym">Faba vulgaris</name>
    <dbReference type="NCBI Taxonomy" id="3906"/>
    <lineage>
        <taxon>Eukaryota</taxon>
        <taxon>Viridiplantae</taxon>
        <taxon>Streptophyta</taxon>
        <taxon>Embryophyta</taxon>
        <taxon>Tracheophyta</taxon>
        <taxon>Spermatophyta</taxon>
        <taxon>Magnoliopsida</taxon>
        <taxon>eudicotyledons</taxon>
        <taxon>Gunneridae</taxon>
        <taxon>Pentapetalae</taxon>
        <taxon>rosids</taxon>
        <taxon>fabids</taxon>
        <taxon>Fabales</taxon>
        <taxon>Fabaceae</taxon>
        <taxon>Papilionoideae</taxon>
        <taxon>50 kb inversion clade</taxon>
        <taxon>NPAAA clade</taxon>
        <taxon>Hologalegina</taxon>
        <taxon>IRL clade</taxon>
        <taxon>Fabeae</taxon>
        <taxon>Vicia</taxon>
    </lineage>
</organism>
<dbReference type="PANTHER" id="PTHR43625">
    <property type="entry name" value="AFLATOXIN B1 ALDEHYDE REDUCTASE"/>
    <property type="match status" value="1"/>
</dbReference>
<dbReference type="PANTHER" id="PTHR43625:SF99">
    <property type="entry name" value="ALDO-KETO REDUCTASE 1-RELATED"/>
    <property type="match status" value="1"/>
</dbReference>
<gene>
    <name evidence="4" type="ORF">VFH_I161240</name>
</gene>
<dbReference type="InterPro" id="IPR023210">
    <property type="entry name" value="NADP_OxRdtase_dom"/>
</dbReference>
<dbReference type="SUPFAM" id="SSF51430">
    <property type="entry name" value="NAD(P)-linked oxidoreductase"/>
    <property type="match status" value="1"/>
</dbReference>
<proteinExistence type="predicted"/>
<dbReference type="AlphaFoldDB" id="A0AAV0ZCL4"/>
<evidence type="ECO:0000313" key="4">
    <source>
        <dbReference type="EMBL" id="CAI8594838.1"/>
    </source>
</evidence>
<keyword evidence="5" id="KW-1185">Reference proteome</keyword>
<protein>
    <recommendedName>
        <fullName evidence="3">NADP-dependent oxidoreductase domain-containing protein</fullName>
    </recommendedName>
</protein>
<evidence type="ECO:0000256" key="2">
    <source>
        <dbReference type="ARBA" id="ARBA00023002"/>
    </source>
</evidence>
<dbReference type="Pfam" id="PF00248">
    <property type="entry name" value="Aldo_ket_red"/>
    <property type="match status" value="1"/>
</dbReference>
<dbReference type="InterPro" id="IPR036812">
    <property type="entry name" value="NAD(P)_OxRdtase_dom_sf"/>
</dbReference>
<dbReference type="GO" id="GO:0005737">
    <property type="term" value="C:cytoplasm"/>
    <property type="evidence" value="ECO:0007669"/>
    <property type="project" value="TreeGrafter"/>
</dbReference>
<keyword evidence="2" id="KW-0560">Oxidoreductase</keyword>
<keyword evidence="1" id="KW-0521">NADP</keyword>
<name>A0AAV0ZCL4_VICFA</name>
<dbReference type="Proteomes" id="UP001157006">
    <property type="component" value="Chromosome 1S"/>
</dbReference>
<evidence type="ECO:0000313" key="5">
    <source>
        <dbReference type="Proteomes" id="UP001157006"/>
    </source>
</evidence>
<accession>A0AAV0ZCL4</accession>
<dbReference type="GO" id="GO:0016491">
    <property type="term" value="F:oxidoreductase activity"/>
    <property type="evidence" value="ECO:0007669"/>
    <property type="project" value="UniProtKB-KW"/>
</dbReference>
<evidence type="ECO:0000256" key="1">
    <source>
        <dbReference type="ARBA" id="ARBA00022857"/>
    </source>
</evidence>
<dbReference type="Gene3D" id="3.20.20.100">
    <property type="entry name" value="NADP-dependent oxidoreductase domain"/>
    <property type="match status" value="1"/>
</dbReference>
<dbReference type="InterPro" id="IPR050791">
    <property type="entry name" value="Aldo-Keto_reductase"/>
</dbReference>
<reference evidence="4 5" key="1">
    <citation type="submission" date="2023-01" db="EMBL/GenBank/DDBJ databases">
        <authorList>
            <person name="Kreplak J."/>
        </authorList>
    </citation>
    <scope>NUCLEOTIDE SEQUENCE [LARGE SCALE GENOMIC DNA]</scope>
</reference>
<feature type="domain" description="NADP-dependent oxidoreductase" evidence="3">
    <location>
        <begin position="3"/>
        <end position="68"/>
    </location>
</feature>
<dbReference type="EMBL" id="OX451735">
    <property type="protein sequence ID" value="CAI8594838.1"/>
    <property type="molecule type" value="Genomic_DNA"/>
</dbReference>